<dbReference type="RefSeq" id="WP_343887297.1">
    <property type="nucleotide sequence ID" value="NZ_BAAAEH010000002.1"/>
</dbReference>
<evidence type="ECO:0000313" key="3">
    <source>
        <dbReference type="Proteomes" id="UP001419910"/>
    </source>
</evidence>
<organism evidence="2 3">
    <name type="scientific">Sphingomonas oligophenolica</name>
    <dbReference type="NCBI Taxonomy" id="301154"/>
    <lineage>
        <taxon>Bacteria</taxon>
        <taxon>Pseudomonadati</taxon>
        <taxon>Pseudomonadota</taxon>
        <taxon>Alphaproteobacteria</taxon>
        <taxon>Sphingomonadales</taxon>
        <taxon>Sphingomonadaceae</taxon>
        <taxon>Sphingomonas</taxon>
    </lineage>
</organism>
<evidence type="ECO:0000313" key="2">
    <source>
        <dbReference type="EMBL" id="MEN2789402.1"/>
    </source>
</evidence>
<protein>
    <recommendedName>
        <fullName evidence="4">DUF4185 domain-containing protein</fullName>
    </recommendedName>
</protein>
<sequence length="406" mass="42757">MRPHYMMASAGLALAVGVWAVGWQRVAAQTGAPGPVARYAMDVGTVSGIGGMGGGMGAGMSMMFGGGGGNVQHELNLRLGSSRGPDKGGPKADHFMPPAARLGKSVALETPVPTQGEMGDEQFQRPKGRLLIYWGCGPNAGKGQPVIIDFSRLAKGQVPPGLFSTSIPKDRGPSMANSRTFGRWPARDGKYVKGDSSVLGDHRIVANYAPDISFSLSQDFMAPLNARSHALPDGATSLGWTGISGATGYYAFVMAMKMGQRGDMGDMVWWSSSATQQFGGGLTDWLSPATVTRLIGQKAVMPPTQTSCTVPAEVKASGPDMMMGMLYAYGPQADFSYPPKPANPRAPWHLEWTSTVRYRSMQSWLITSPGGMMGAGAPQGDEREERAPPKKKKGGLFGGVLGGVIP</sequence>
<reference evidence="2 3" key="1">
    <citation type="submission" date="2024-05" db="EMBL/GenBank/DDBJ databases">
        <authorList>
            <person name="Liu Q."/>
            <person name="Xin Y.-H."/>
        </authorList>
    </citation>
    <scope>NUCLEOTIDE SEQUENCE [LARGE SCALE GENOMIC DNA]</scope>
    <source>
        <strain evidence="2 3">CGMCC 1.10181</strain>
    </source>
</reference>
<gene>
    <name evidence="2" type="ORF">ABC974_07190</name>
</gene>
<proteinExistence type="predicted"/>
<feature type="region of interest" description="Disordered" evidence="1">
    <location>
        <begin position="369"/>
        <end position="406"/>
    </location>
</feature>
<dbReference type="Proteomes" id="UP001419910">
    <property type="component" value="Unassembled WGS sequence"/>
</dbReference>
<evidence type="ECO:0000256" key="1">
    <source>
        <dbReference type="SAM" id="MobiDB-lite"/>
    </source>
</evidence>
<feature type="compositionally biased region" description="Gly residues" evidence="1">
    <location>
        <begin position="395"/>
        <end position="406"/>
    </location>
</feature>
<feature type="region of interest" description="Disordered" evidence="1">
    <location>
        <begin position="161"/>
        <end position="180"/>
    </location>
</feature>
<dbReference type="EMBL" id="JBDIME010000004">
    <property type="protein sequence ID" value="MEN2789402.1"/>
    <property type="molecule type" value="Genomic_DNA"/>
</dbReference>
<accession>A0ABU9Y0V5</accession>
<comment type="caution">
    <text evidence="2">The sequence shown here is derived from an EMBL/GenBank/DDBJ whole genome shotgun (WGS) entry which is preliminary data.</text>
</comment>
<name>A0ABU9Y0V5_9SPHN</name>
<keyword evidence="3" id="KW-1185">Reference proteome</keyword>
<evidence type="ECO:0008006" key="4">
    <source>
        <dbReference type="Google" id="ProtNLM"/>
    </source>
</evidence>